<comment type="function">
    <text evidence="8">Involved in mRNA degradation. Catalyzes the phosphorolysis of single-stranded polyribonucleotides processively in the 3'- to 5'-direction.</text>
</comment>
<keyword evidence="6 8" id="KW-0460">Magnesium</keyword>
<dbReference type="GO" id="GO:0003723">
    <property type="term" value="F:RNA binding"/>
    <property type="evidence" value="ECO:0007669"/>
    <property type="project" value="UniProtKB-UniRule"/>
</dbReference>
<dbReference type="Pfam" id="PF00575">
    <property type="entry name" value="S1"/>
    <property type="match status" value="1"/>
</dbReference>
<dbReference type="InterPro" id="IPR036612">
    <property type="entry name" value="KH_dom_type_1_sf"/>
</dbReference>
<dbReference type="PANTHER" id="PTHR11252">
    <property type="entry name" value="POLYRIBONUCLEOTIDE NUCLEOTIDYLTRANSFERASE"/>
    <property type="match status" value="1"/>
</dbReference>
<dbReference type="NCBIfam" id="NF008805">
    <property type="entry name" value="PRK11824.1"/>
    <property type="match status" value="1"/>
</dbReference>
<dbReference type="InterPro" id="IPR015847">
    <property type="entry name" value="ExoRNase_PH_dom2"/>
</dbReference>
<dbReference type="Pfam" id="PF01138">
    <property type="entry name" value="RNase_PH"/>
    <property type="match status" value="2"/>
</dbReference>
<organism evidence="9 10">
    <name type="scientific">Sinorhizobium mexicanum</name>
    <dbReference type="NCBI Taxonomy" id="375549"/>
    <lineage>
        <taxon>Bacteria</taxon>
        <taxon>Pseudomonadati</taxon>
        <taxon>Pseudomonadota</taxon>
        <taxon>Alphaproteobacteria</taxon>
        <taxon>Hyphomicrobiales</taxon>
        <taxon>Rhizobiaceae</taxon>
        <taxon>Sinorhizobium/Ensifer group</taxon>
        <taxon>Sinorhizobium</taxon>
    </lineage>
</organism>
<dbReference type="PANTHER" id="PTHR11252:SF0">
    <property type="entry name" value="POLYRIBONUCLEOTIDE NUCLEOTIDYLTRANSFERASE 1, MITOCHONDRIAL"/>
    <property type="match status" value="1"/>
</dbReference>
<dbReference type="PROSITE" id="PS50126">
    <property type="entry name" value="S1"/>
    <property type="match status" value="1"/>
</dbReference>
<reference evidence="9 10" key="1">
    <citation type="submission" date="2019-06" db="EMBL/GenBank/DDBJ databases">
        <title>Complete genome sequence of Ensifer mexicanus ITTG R7 isolated from nodules of Acacia angustissima (Mill.) Kuntze.</title>
        <authorList>
            <person name="Rincon-Rosales R."/>
            <person name="Rogel M.A."/>
            <person name="Guerrero G."/>
            <person name="Rincon-Molina C.I."/>
            <person name="Lopez-Lopez A."/>
            <person name="Martinez-Romero E."/>
        </authorList>
    </citation>
    <scope>NUCLEOTIDE SEQUENCE [LARGE SCALE GENOMIC DNA]</scope>
    <source>
        <strain evidence="9 10">ITTG R7</strain>
    </source>
</reference>
<dbReference type="FunFam" id="2.40.50.140:FF:000107">
    <property type="entry name" value="Polyribonucleotide nucleotidyltransferase"/>
    <property type="match status" value="1"/>
</dbReference>
<proteinExistence type="inferred from homology"/>
<dbReference type="PROSITE" id="PS50084">
    <property type="entry name" value="KH_TYPE_1"/>
    <property type="match status" value="1"/>
</dbReference>
<dbReference type="InterPro" id="IPR020568">
    <property type="entry name" value="Ribosomal_Su5_D2-typ_SF"/>
</dbReference>
<dbReference type="GO" id="GO:0000287">
    <property type="term" value="F:magnesium ion binding"/>
    <property type="evidence" value="ECO:0007669"/>
    <property type="project" value="UniProtKB-UniRule"/>
</dbReference>
<dbReference type="Pfam" id="PF03725">
    <property type="entry name" value="RNase_PH_C"/>
    <property type="match status" value="1"/>
</dbReference>
<dbReference type="Proteomes" id="UP000510721">
    <property type="component" value="Chromosome"/>
</dbReference>
<dbReference type="AlphaFoldDB" id="A0A859QBJ5"/>
<dbReference type="InterPro" id="IPR036345">
    <property type="entry name" value="ExoRNase_PH_dom2_sf"/>
</dbReference>
<comment type="similarity">
    <text evidence="1 8">Belongs to the polyribonucleotide nucleotidyltransferase family.</text>
</comment>
<dbReference type="SUPFAM" id="SSF54791">
    <property type="entry name" value="Eukaryotic type KH-domain (KH-domain type I)"/>
    <property type="match status" value="1"/>
</dbReference>
<comment type="subcellular location">
    <subcellularLocation>
        <location evidence="8">Cytoplasm</location>
    </subcellularLocation>
</comment>
<keyword evidence="7 8" id="KW-0694">RNA-binding</keyword>
<dbReference type="PIRSF" id="PIRSF005499">
    <property type="entry name" value="PNPase"/>
    <property type="match status" value="1"/>
</dbReference>
<keyword evidence="10" id="KW-1185">Reference proteome</keyword>
<dbReference type="KEGG" id="emx:FKV68_01470"/>
<dbReference type="SMART" id="SM00322">
    <property type="entry name" value="KH"/>
    <property type="match status" value="1"/>
</dbReference>
<dbReference type="SUPFAM" id="SSF50249">
    <property type="entry name" value="Nucleic acid-binding proteins"/>
    <property type="match status" value="1"/>
</dbReference>
<dbReference type="FunFam" id="3.30.230.70:FF:000002">
    <property type="entry name" value="Polyribonucleotide nucleotidyltransferase"/>
    <property type="match status" value="1"/>
</dbReference>
<dbReference type="InterPro" id="IPR003029">
    <property type="entry name" value="S1_domain"/>
</dbReference>
<evidence type="ECO:0000256" key="3">
    <source>
        <dbReference type="ARBA" id="ARBA00022679"/>
    </source>
</evidence>
<dbReference type="GO" id="GO:0005829">
    <property type="term" value="C:cytosol"/>
    <property type="evidence" value="ECO:0007669"/>
    <property type="project" value="UniProtKB-ARBA"/>
</dbReference>
<accession>A0A859QBJ5</accession>
<evidence type="ECO:0000256" key="1">
    <source>
        <dbReference type="ARBA" id="ARBA00007404"/>
    </source>
</evidence>
<gene>
    <name evidence="8 9" type="primary">pnp</name>
    <name evidence="9" type="ORF">FKV68_01470</name>
</gene>
<dbReference type="CDD" id="cd02393">
    <property type="entry name" value="KH-I_PNPase"/>
    <property type="match status" value="1"/>
</dbReference>
<evidence type="ECO:0000256" key="8">
    <source>
        <dbReference type="HAMAP-Rule" id="MF_01595"/>
    </source>
</evidence>
<dbReference type="GO" id="GO:0000175">
    <property type="term" value="F:3'-5'-RNA exonuclease activity"/>
    <property type="evidence" value="ECO:0007669"/>
    <property type="project" value="TreeGrafter"/>
</dbReference>
<dbReference type="InterPro" id="IPR001247">
    <property type="entry name" value="ExoRNase_PH_dom1"/>
</dbReference>
<dbReference type="Pfam" id="PF00013">
    <property type="entry name" value="KH_1"/>
    <property type="match status" value="1"/>
</dbReference>
<dbReference type="Gene3D" id="2.40.50.140">
    <property type="entry name" value="Nucleic acid-binding proteins"/>
    <property type="match status" value="1"/>
</dbReference>
<dbReference type="CDD" id="cd11363">
    <property type="entry name" value="RNase_PH_PNPase_1"/>
    <property type="match status" value="1"/>
</dbReference>
<feature type="binding site" evidence="8">
    <location>
        <position position="488"/>
    </location>
    <ligand>
        <name>Mg(2+)</name>
        <dbReference type="ChEBI" id="CHEBI:18420"/>
    </ligand>
</feature>
<evidence type="ECO:0000256" key="4">
    <source>
        <dbReference type="ARBA" id="ARBA00022695"/>
    </source>
</evidence>
<keyword evidence="5 8" id="KW-0479">Metal-binding</keyword>
<dbReference type="HAMAP" id="MF_01595">
    <property type="entry name" value="PNPase"/>
    <property type="match status" value="1"/>
</dbReference>
<dbReference type="InterPro" id="IPR012162">
    <property type="entry name" value="PNPase"/>
</dbReference>
<dbReference type="InterPro" id="IPR015848">
    <property type="entry name" value="PNPase_PH_RNA-bd_bac/org-type"/>
</dbReference>
<evidence type="ECO:0000313" key="9">
    <source>
        <dbReference type="EMBL" id="QLL60203.1"/>
    </source>
</evidence>
<dbReference type="InterPro" id="IPR004088">
    <property type="entry name" value="KH_dom_type_1"/>
</dbReference>
<dbReference type="Gene3D" id="3.30.1370.10">
    <property type="entry name" value="K Homology domain, type 1"/>
    <property type="match status" value="1"/>
</dbReference>
<dbReference type="Pfam" id="PF03726">
    <property type="entry name" value="PNPase"/>
    <property type="match status" value="1"/>
</dbReference>
<dbReference type="GO" id="GO:0006396">
    <property type="term" value="P:RNA processing"/>
    <property type="evidence" value="ECO:0007669"/>
    <property type="project" value="InterPro"/>
</dbReference>
<evidence type="ECO:0000256" key="5">
    <source>
        <dbReference type="ARBA" id="ARBA00022723"/>
    </source>
</evidence>
<keyword evidence="4 8" id="KW-0548">Nucleotidyltransferase</keyword>
<dbReference type="CDD" id="cd11364">
    <property type="entry name" value="RNase_PH_PNPase_2"/>
    <property type="match status" value="1"/>
</dbReference>
<keyword evidence="2 8" id="KW-0963">Cytoplasm</keyword>
<evidence type="ECO:0000256" key="2">
    <source>
        <dbReference type="ARBA" id="ARBA00022490"/>
    </source>
</evidence>
<evidence type="ECO:0000313" key="10">
    <source>
        <dbReference type="Proteomes" id="UP000510721"/>
    </source>
</evidence>
<sequence length="717" mass="77732">MFETHKVEIEWAGRPLKLETGKIARQADGAVLATYGETVVLATVVSAKAPKPGQDFFPLTVNYQEKTYAAGKIPGGYFKREGRPSENETLVSRLIDRPIRPLFPEGYKNDTQVIVTVMQHDLENNPDVLSMVAASAALTLSGIPFMGPIGGARVGYINGQYVLNPHLDEMDESSLDLVVAGTQEAVLMVESEAKELPEDIMLGAVVFGQKGFQPVIDAIIKLAEVAAKEPREFEPEDHSALENAMLSIAEDELRNAYKITEKAARYSAVDAVKAKVKEHFLPEGIENPAHTAEEIAAVFKHLQAKIVRWNILDTQSRIDGRDLVTVRPIVAEVGLLPRTHGSSLFTRGETQAIVVATLGTGEDEQYVDSLTGMYKENFMLHYNFPPFSVGETGRMGSPGRREIGHGKLAWRAIHPMLPTAEQFPYTLRVVSEITESNGSSSMATVCGTSLALMDAGVPLAKPVAGIAMGLIKEGDRFAVLSDILGDEDHLGDMDFKVAGTEAGITSLQMDIKIEGITEEIMGVALNQAKGGRMHILGEMAKAISESRGQLGEFAPRIEVMNIPVDKIREVIGSGGKVIREIVEKTGAKINIEDDGTVKIASSSAKEIEAARKWIHSIVAEPEVGQIYEGTVVKTADFGAFVNFFGARDGLVHISQLASERVAKTTDVVKEGDKVWVKLMGFDERGKVRLSMKVVDQATGKEVVAEKAEKKDGGEAAE</sequence>
<dbReference type="GO" id="GO:0006402">
    <property type="term" value="P:mRNA catabolic process"/>
    <property type="evidence" value="ECO:0007669"/>
    <property type="project" value="UniProtKB-UniRule"/>
</dbReference>
<dbReference type="RefSeq" id="WP_180939797.1">
    <property type="nucleotide sequence ID" value="NZ_CP041238.1"/>
</dbReference>
<keyword evidence="3 8" id="KW-0808">Transferase</keyword>
<name>A0A859QBJ5_9HYPH</name>
<dbReference type="InterPro" id="IPR027408">
    <property type="entry name" value="PNPase/RNase_PH_dom_sf"/>
</dbReference>
<feature type="binding site" evidence="8">
    <location>
        <position position="494"/>
    </location>
    <ligand>
        <name>Mg(2+)</name>
        <dbReference type="ChEBI" id="CHEBI:18420"/>
    </ligand>
</feature>
<dbReference type="EC" id="2.7.7.8" evidence="8"/>
<comment type="cofactor">
    <cofactor evidence="8">
        <name>Mg(2+)</name>
        <dbReference type="ChEBI" id="CHEBI:18420"/>
    </cofactor>
</comment>
<evidence type="ECO:0000256" key="6">
    <source>
        <dbReference type="ARBA" id="ARBA00022842"/>
    </source>
</evidence>
<dbReference type="Gene3D" id="3.30.230.70">
    <property type="entry name" value="GHMP Kinase, N-terminal domain"/>
    <property type="match status" value="2"/>
</dbReference>
<dbReference type="InterPro" id="IPR012340">
    <property type="entry name" value="NA-bd_OB-fold"/>
</dbReference>
<dbReference type="EMBL" id="CP041238">
    <property type="protein sequence ID" value="QLL60203.1"/>
    <property type="molecule type" value="Genomic_DNA"/>
</dbReference>
<dbReference type="CDD" id="cd04472">
    <property type="entry name" value="S1_PNPase"/>
    <property type="match status" value="1"/>
</dbReference>
<dbReference type="InterPro" id="IPR004087">
    <property type="entry name" value="KH_dom"/>
</dbReference>
<dbReference type="FunFam" id="3.30.230.70:FF:000001">
    <property type="entry name" value="Polyribonucleotide nucleotidyltransferase"/>
    <property type="match status" value="1"/>
</dbReference>
<dbReference type="FunFam" id="3.30.1370.10:FF:000001">
    <property type="entry name" value="Polyribonucleotide nucleotidyltransferase"/>
    <property type="match status" value="1"/>
</dbReference>
<dbReference type="SUPFAM" id="SSF55666">
    <property type="entry name" value="Ribonuclease PH domain 2-like"/>
    <property type="match status" value="2"/>
</dbReference>
<comment type="catalytic activity">
    <reaction evidence="8">
        <text>RNA(n+1) + phosphate = RNA(n) + a ribonucleoside 5'-diphosphate</text>
        <dbReference type="Rhea" id="RHEA:22096"/>
        <dbReference type="Rhea" id="RHEA-COMP:14527"/>
        <dbReference type="Rhea" id="RHEA-COMP:17342"/>
        <dbReference type="ChEBI" id="CHEBI:43474"/>
        <dbReference type="ChEBI" id="CHEBI:57930"/>
        <dbReference type="ChEBI" id="CHEBI:140395"/>
        <dbReference type="EC" id="2.7.7.8"/>
    </reaction>
</comment>
<dbReference type="NCBIfam" id="TIGR03591">
    <property type="entry name" value="polynuc_phos"/>
    <property type="match status" value="1"/>
</dbReference>
<dbReference type="SUPFAM" id="SSF54211">
    <property type="entry name" value="Ribosomal protein S5 domain 2-like"/>
    <property type="match status" value="2"/>
</dbReference>
<protein>
    <recommendedName>
        <fullName evidence="8">Polyribonucleotide nucleotidyltransferase</fullName>
        <ecNumber evidence="8">2.7.7.8</ecNumber>
    </recommendedName>
    <alternativeName>
        <fullName evidence="8">Polynucleotide phosphorylase</fullName>
        <shortName evidence="8">PNPase</shortName>
    </alternativeName>
</protein>
<dbReference type="SMART" id="SM00316">
    <property type="entry name" value="S1"/>
    <property type="match status" value="1"/>
</dbReference>
<dbReference type="GO" id="GO:0004654">
    <property type="term" value="F:polyribonucleotide nucleotidyltransferase activity"/>
    <property type="evidence" value="ECO:0007669"/>
    <property type="project" value="UniProtKB-UniRule"/>
</dbReference>
<evidence type="ECO:0000256" key="7">
    <source>
        <dbReference type="ARBA" id="ARBA00022884"/>
    </source>
</evidence>